<name>A0A7X5LNG7_9ALTE</name>
<keyword evidence="2" id="KW-1185">Reference proteome</keyword>
<gene>
    <name evidence="1" type="ORF">GTH32_15695</name>
</gene>
<reference evidence="1 2" key="1">
    <citation type="submission" date="2020-01" db="EMBL/GenBank/DDBJ databases">
        <authorList>
            <person name="Chen J."/>
            <person name="Zhu S."/>
            <person name="Yang J."/>
        </authorList>
    </citation>
    <scope>NUCLEOTIDE SEQUENCE [LARGE SCALE GENOMIC DNA]</scope>
    <source>
        <strain evidence="1 2">345S023</strain>
    </source>
</reference>
<accession>A0A7X5LNG7</accession>
<dbReference type="EMBL" id="JAAAWN010000025">
    <property type="protein sequence ID" value="NDV92618.1"/>
    <property type="molecule type" value="Genomic_DNA"/>
</dbReference>
<comment type="caution">
    <text evidence="1">The sequence shown here is derived from an EMBL/GenBank/DDBJ whole genome shotgun (WGS) entry which is preliminary data.</text>
</comment>
<evidence type="ECO:0000313" key="1">
    <source>
        <dbReference type="EMBL" id="NDV92618.1"/>
    </source>
</evidence>
<dbReference type="AlphaFoldDB" id="A0A7X5LNG7"/>
<protein>
    <submittedName>
        <fullName evidence="1">Uncharacterized protein</fullName>
    </submittedName>
</protein>
<organism evidence="1 2">
    <name type="scientific">Alteromonas profundi</name>
    <dbReference type="NCBI Taxonomy" id="2696062"/>
    <lineage>
        <taxon>Bacteria</taxon>
        <taxon>Pseudomonadati</taxon>
        <taxon>Pseudomonadota</taxon>
        <taxon>Gammaproteobacteria</taxon>
        <taxon>Alteromonadales</taxon>
        <taxon>Alteromonadaceae</taxon>
        <taxon>Alteromonas/Salinimonas group</taxon>
        <taxon>Alteromonas</taxon>
    </lineage>
</organism>
<sequence length="56" mass="6334">MIKNSFKILTFVGFWLISECNTLETLSLNHSDNRIKSVQRVITEDTNQSHAIAVGL</sequence>
<evidence type="ECO:0000313" key="2">
    <source>
        <dbReference type="Proteomes" id="UP000470213"/>
    </source>
</evidence>
<dbReference type="Proteomes" id="UP000470213">
    <property type="component" value="Unassembled WGS sequence"/>
</dbReference>
<dbReference type="RefSeq" id="WP_163087500.1">
    <property type="nucleotide sequence ID" value="NZ_JAAAWN010000025.1"/>
</dbReference>
<proteinExistence type="predicted"/>